<comment type="caution">
    <text evidence="3">The sequence shown here is derived from an EMBL/GenBank/DDBJ whole genome shotgun (WGS) entry which is preliminary data.</text>
</comment>
<evidence type="ECO:0008006" key="5">
    <source>
        <dbReference type="Google" id="ProtNLM"/>
    </source>
</evidence>
<feature type="region of interest" description="Disordered" evidence="1">
    <location>
        <begin position="27"/>
        <end position="54"/>
    </location>
</feature>
<feature type="compositionally biased region" description="Low complexity" evidence="1">
    <location>
        <begin position="27"/>
        <end position="52"/>
    </location>
</feature>
<sequence>MAAPGRPPRVVFLAALTCAIASCGMPRATPAASTTPTPAPAISSPAPATASPKVPGGLPDLTRLDQDDATAVSRAALTLMWIVDSTTDRSQRDAYQRAIPLLDEFYKVSVADQPGGVVPGQWIEHHAYARVRLTRRTPEGDVPADTPTLAHRGWEITVTPTGRDGWKGAPVHVNAFVTLRRKDPSAPWRVSAVGTA</sequence>
<feature type="signal peptide" evidence="2">
    <location>
        <begin position="1"/>
        <end position="31"/>
    </location>
</feature>
<keyword evidence="2" id="KW-0732">Signal</keyword>
<gene>
    <name evidence="3" type="ORF">BKA00_005095</name>
</gene>
<accession>A0A7X0G2P6</accession>
<keyword evidence="4" id="KW-1185">Reference proteome</keyword>
<dbReference type="Proteomes" id="UP000546324">
    <property type="component" value="Unassembled WGS sequence"/>
</dbReference>
<evidence type="ECO:0000256" key="1">
    <source>
        <dbReference type="SAM" id="MobiDB-lite"/>
    </source>
</evidence>
<reference evidence="3 4" key="1">
    <citation type="submission" date="2020-08" db="EMBL/GenBank/DDBJ databases">
        <title>Sequencing the genomes of 1000 actinobacteria strains.</title>
        <authorList>
            <person name="Klenk H.-P."/>
        </authorList>
    </citation>
    <scope>NUCLEOTIDE SEQUENCE [LARGE SCALE GENOMIC DNA]</scope>
    <source>
        <strain evidence="3 4">DSM 43675</strain>
    </source>
</reference>
<name>A0A7X0G2P6_9ACTN</name>
<dbReference type="EMBL" id="JACHMQ010000001">
    <property type="protein sequence ID" value="MBB6398181.1"/>
    <property type="molecule type" value="Genomic_DNA"/>
</dbReference>
<proteinExistence type="predicted"/>
<evidence type="ECO:0000256" key="2">
    <source>
        <dbReference type="SAM" id="SignalP"/>
    </source>
</evidence>
<feature type="chain" id="PRO_5038513089" description="Lipoprotein" evidence="2">
    <location>
        <begin position="32"/>
        <end position="196"/>
    </location>
</feature>
<dbReference type="RefSeq" id="WP_185028938.1">
    <property type="nucleotide sequence ID" value="NZ_JACHMQ010000001.1"/>
</dbReference>
<dbReference type="AlphaFoldDB" id="A0A7X0G2P6"/>
<protein>
    <recommendedName>
        <fullName evidence="5">Lipoprotein</fullName>
    </recommendedName>
</protein>
<organism evidence="3 4">
    <name type="scientific">Actinomadura coerulea</name>
    <dbReference type="NCBI Taxonomy" id="46159"/>
    <lineage>
        <taxon>Bacteria</taxon>
        <taxon>Bacillati</taxon>
        <taxon>Actinomycetota</taxon>
        <taxon>Actinomycetes</taxon>
        <taxon>Streptosporangiales</taxon>
        <taxon>Thermomonosporaceae</taxon>
        <taxon>Actinomadura</taxon>
    </lineage>
</organism>
<evidence type="ECO:0000313" key="3">
    <source>
        <dbReference type="EMBL" id="MBB6398181.1"/>
    </source>
</evidence>
<dbReference type="PROSITE" id="PS51257">
    <property type="entry name" value="PROKAR_LIPOPROTEIN"/>
    <property type="match status" value="1"/>
</dbReference>
<evidence type="ECO:0000313" key="4">
    <source>
        <dbReference type="Proteomes" id="UP000546324"/>
    </source>
</evidence>